<organism evidence="1 2">
    <name type="scientific">Hyphomonas pacifica</name>
    <dbReference type="NCBI Taxonomy" id="1280941"/>
    <lineage>
        <taxon>Bacteria</taxon>
        <taxon>Pseudomonadati</taxon>
        <taxon>Pseudomonadota</taxon>
        <taxon>Alphaproteobacteria</taxon>
        <taxon>Hyphomonadales</taxon>
        <taxon>Hyphomonadaceae</taxon>
        <taxon>Hyphomonas</taxon>
    </lineage>
</organism>
<dbReference type="STRING" id="1280941.HY2_04385"/>
<dbReference type="AlphaFoldDB" id="A0A062U004"/>
<comment type="caution">
    <text evidence="1">The sequence shown here is derived from an EMBL/GenBank/DDBJ whole genome shotgun (WGS) entry which is preliminary data.</text>
</comment>
<dbReference type="Proteomes" id="UP000249123">
    <property type="component" value="Unassembled WGS sequence"/>
</dbReference>
<gene>
    <name evidence="1" type="ORF">HY3_04080</name>
</gene>
<protein>
    <submittedName>
        <fullName evidence="1">Uncharacterized protein</fullName>
    </submittedName>
</protein>
<evidence type="ECO:0000313" key="2">
    <source>
        <dbReference type="Proteomes" id="UP000249123"/>
    </source>
</evidence>
<evidence type="ECO:0000313" key="1">
    <source>
        <dbReference type="EMBL" id="RAN31272.1"/>
    </source>
</evidence>
<proteinExistence type="predicted"/>
<accession>A0A062U004</accession>
<accession>A0A328JZK1</accession>
<name>A0A062U004_9PROT</name>
<dbReference type="EMBL" id="AWFB01000056">
    <property type="protein sequence ID" value="RAN31272.1"/>
    <property type="molecule type" value="Genomic_DNA"/>
</dbReference>
<dbReference type="RefSeq" id="WP_034828645.1">
    <property type="nucleotide sequence ID" value="NZ_AWFA01000056.1"/>
</dbReference>
<sequence>MKKTLAIAAVLSVLVSPAMAREQGEEVHSVSTHDALSQDVHDCLAEMVVAGGNSGALDEAAVLTEDGMGEEFEIIDSDQQETEVEETGYFESEVDETSMPDDAE</sequence>
<keyword evidence="2" id="KW-1185">Reference proteome</keyword>
<reference evidence="1 2" key="1">
    <citation type="submission" date="2013-04" db="EMBL/GenBank/DDBJ databases">
        <title>Hyphomonas sp. T24B3 Genome Sequencing.</title>
        <authorList>
            <person name="Lai Q."/>
            <person name="Shao Z."/>
        </authorList>
    </citation>
    <scope>NUCLEOTIDE SEQUENCE [LARGE SCALE GENOMIC DNA]</scope>
    <source>
        <strain evidence="1 2">T24B3</strain>
    </source>
</reference>